<comment type="caution">
    <text evidence="1">The sequence shown here is derived from an EMBL/GenBank/DDBJ whole genome shotgun (WGS) entry which is preliminary data.</text>
</comment>
<feature type="non-terminal residue" evidence="1">
    <location>
        <position position="1"/>
    </location>
</feature>
<evidence type="ECO:0000313" key="2">
    <source>
        <dbReference type="Proteomes" id="UP000094527"/>
    </source>
</evidence>
<gene>
    <name evidence="1" type="ORF">Ocin01_13186</name>
</gene>
<dbReference type="EMBL" id="LJIJ01000968">
    <property type="protein sequence ID" value="ODM93495.1"/>
    <property type="molecule type" value="Genomic_DNA"/>
</dbReference>
<organism evidence="1 2">
    <name type="scientific">Orchesella cincta</name>
    <name type="common">Springtail</name>
    <name type="synonym">Podura cincta</name>
    <dbReference type="NCBI Taxonomy" id="48709"/>
    <lineage>
        <taxon>Eukaryota</taxon>
        <taxon>Metazoa</taxon>
        <taxon>Ecdysozoa</taxon>
        <taxon>Arthropoda</taxon>
        <taxon>Hexapoda</taxon>
        <taxon>Collembola</taxon>
        <taxon>Entomobryomorpha</taxon>
        <taxon>Entomobryoidea</taxon>
        <taxon>Orchesellidae</taxon>
        <taxon>Orchesellinae</taxon>
        <taxon>Orchesella</taxon>
    </lineage>
</organism>
<dbReference type="AlphaFoldDB" id="A0A1D2MKQ3"/>
<evidence type="ECO:0000313" key="1">
    <source>
        <dbReference type="EMBL" id="ODM93495.1"/>
    </source>
</evidence>
<accession>A0A1D2MKQ3</accession>
<sequence>LFLCTSEEIDMTGYMIASAQDNETPNKICMSSDFLNSLLWKHPHLLELLCRDPDSLYKCTQETLQATGA</sequence>
<keyword evidence="2" id="KW-1185">Reference proteome</keyword>
<name>A0A1D2MKQ3_ORCCI</name>
<reference evidence="1 2" key="1">
    <citation type="journal article" date="2016" name="Genome Biol. Evol.">
        <title>Gene Family Evolution Reflects Adaptation to Soil Environmental Stressors in the Genome of the Collembolan Orchesella cincta.</title>
        <authorList>
            <person name="Faddeeva-Vakhrusheva A."/>
            <person name="Derks M.F."/>
            <person name="Anvar S.Y."/>
            <person name="Agamennone V."/>
            <person name="Suring W."/>
            <person name="Smit S."/>
            <person name="van Straalen N.M."/>
            <person name="Roelofs D."/>
        </authorList>
    </citation>
    <scope>NUCLEOTIDE SEQUENCE [LARGE SCALE GENOMIC DNA]</scope>
    <source>
        <tissue evidence="1">Mixed pool</tissue>
    </source>
</reference>
<dbReference type="Proteomes" id="UP000094527">
    <property type="component" value="Unassembled WGS sequence"/>
</dbReference>
<proteinExistence type="predicted"/>
<protein>
    <submittedName>
        <fullName evidence="1">Uncharacterized protein</fullName>
    </submittedName>
</protein>